<keyword evidence="2" id="KW-1133">Transmembrane helix</keyword>
<dbReference type="AlphaFoldDB" id="A0AAD6RZ03"/>
<feature type="transmembrane region" description="Helical" evidence="2">
    <location>
        <begin position="138"/>
        <end position="159"/>
    </location>
</feature>
<evidence type="ECO:0000256" key="2">
    <source>
        <dbReference type="SAM" id="Phobius"/>
    </source>
</evidence>
<keyword evidence="2" id="KW-0472">Membrane</keyword>
<keyword evidence="4" id="KW-1185">Reference proteome</keyword>
<evidence type="ECO:0000313" key="3">
    <source>
        <dbReference type="EMBL" id="KAJ7018166.1"/>
    </source>
</evidence>
<dbReference type="Proteomes" id="UP001218188">
    <property type="component" value="Unassembled WGS sequence"/>
</dbReference>
<feature type="non-terminal residue" evidence="3">
    <location>
        <position position="1"/>
    </location>
</feature>
<name>A0AAD6RZ03_9AGAR</name>
<keyword evidence="2" id="KW-0812">Transmembrane</keyword>
<sequence>VSEQYHHVHPRQSSHRLAGCPSPSRGRSCARNQVAPQVLWRGRAHHPYSAWHRKKRVGWRQLRGPGTLSSIVGHIFADRRNRCNPHLVAKRREHIPANSSSVAHCCGHRGERRGQECIWLTILLPRCSRYSRGRLHDFLHSMIQMLVVAVVAGGVAVAMD</sequence>
<reference evidence="3" key="1">
    <citation type="submission" date="2023-03" db="EMBL/GenBank/DDBJ databases">
        <title>Massive genome expansion in bonnet fungi (Mycena s.s.) driven by repeated elements and novel gene families across ecological guilds.</title>
        <authorList>
            <consortium name="Lawrence Berkeley National Laboratory"/>
            <person name="Harder C.B."/>
            <person name="Miyauchi S."/>
            <person name="Viragh M."/>
            <person name="Kuo A."/>
            <person name="Thoen E."/>
            <person name="Andreopoulos B."/>
            <person name="Lu D."/>
            <person name="Skrede I."/>
            <person name="Drula E."/>
            <person name="Henrissat B."/>
            <person name="Morin E."/>
            <person name="Kohler A."/>
            <person name="Barry K."/>
            <person name="LaButti K."/>
            <person name="Morin E."/>
            <person name="Salamov A."/>
            <person name="Lipzen A."/>
            <person name="Mereny Z."/>
            <person name="Hegedus B."/>
            <person name="Baldrian P."/>
            <person name="Stursova M."/>
            <person name="Weitz H."/>
            <person name="Taylor A."/>
            <person name="Grigoriev I.V."/>
            <person name="Nagy L.G."/>
            <person name="Martin F."/>
            <person name="Kauserud H."/>
        </authorList>
    </citation>
    <scope>NUCLEOTIDE SEQUENCE</scope>
    <source>
        <strain evidence="3">CBHHK200</strain>
    </source>
</reference>
<dbReference type="EMBL" id="JARJCM010000352">
    <property type="protein sequence ID" value="KAJ7018166.1"/>
    <property type="molecule type" value="Genomic_DNA"/>
</dbReference>
<evidence type="ECO:0000256" key="1">
    <source>
        <dbReference type="SAM" id="MobiDB-lite"/>
    </source>
</evidence>
<gene>
    <name evidence="3" type="ORF">C8F04DRAFT_1329307</name>
</gene>
<evidence type="ECO:0000313" key="4">
    <source>
        <dbReference type="Proteomes" id="UP001218188"/>
    </source>
</evidence>
<feature type="region of interest" description="Disordered" evidence="1">
    <location>
        <begin position="1"/>
        <end position="27"/>
    </location>
</feature>
<organism evidence="3 4">
    <name type="scientific">Mycena alexandri</name>
    <dbReference type="NCBI Taxonomy" id="1745969"/>
    <lineage>
        <taxon>Eukaryota</taxon>
        <taxon>Fungi</taxon>
        <taxon>Dikarya</taxon>
        <taxon>Basidiomycota</taxon>
        <taxon>Agaricomycotina</taxon>
        <taxon>Agaricomycetes</taxon>
        <taxon>Agaricomycetidae</taxon>
        <taxon>Agaricales</taxon>
        <taxon>Marasmiineae</taxon>
        <taxon>Mycenaceae</taxon>
        <taxon>Mycena</taxon>
    </lineage>
</organism>
<protein>
    <submittedName>
        <fullName evidence="3">Uncharacterized protein</fullName>
    </submittedName>
</protein>
<comment type="caution">
    <text evidence="3">The sequence shown here is derived from an EMBL/GenBank/DDBJ whole genome shotgun (WGS) entry which is preliminary data.</text>
</comment>
<proteinExistence type="predicted"/>
<accession>A0AAD6RZ03</accession>